<dbReference type="InterPro" id="IPR014027">
    <property type="entry name" value="UDP-Glc/GDP-Man_DH_C"/>
</dbReference>
<dbReference type="Pfam" id="PF03721">
    <property type="entry name" value="UDPG_MGDP_dh_N"/>
    <property type="match status" value="1"/>
</dbReference>
<accession>A0A562I342</accession>
<keyword evidence="5" id="KW-0472">Membrane</keyword>
<dbReference type="Pfam" id="PF03720">
    <property type="entry name" value="UDPG_MGDP_dh_C"/>
    <property type="match status" value="1"/>
</dbReference>
<dbReference type="InterPro" id="IPR008927">
    <property type="entry name" value="6-PGluconate_DH-like_C_sf"/>
</dbReference>
<dbReference type="OrthoDB" id="5193947at2"/>
<dbReference type="PIRSF" id="PIRSF000124">
    <property type="entry name" value="UDPglc_GDPman_dh"/>
    <property type="match status" value="1"/>
</dbReference>
<evidence type="ECO:0000256" key="4">
    <source>
        <dbReference type="PIRNR" id="PIRNR000124"/>
    </source>
</evidence>
<proteinExistence type="inferred from homology"/>
<dbReference type="InterPro" id="IPR036291">
    <property type="entry name" value="NAD(P)-bd_dom_sf"/>
</dbReference>
<dbReference type="Gene3D" id="3.40.50.720">
    <property type="entry name" value="NAD(P)-binding Rossmann-like Domain"/>
    <property type="match status" value="2"/>
</dbReference>
<dbReference type="PANTHER" id="PTHR43491">
    <property type="entry name" value="UDP-N-ACETYL-D-MANNOSAMINE DEHYDROGENASE"/>
    <property type="match status" value="1"/>
</dbReference>
<dbReference type="GO" id="GO:0016628">
    <property type="term" value="F:oxidoreductase activity, acting on the CH-CH group of donors, NAD or NADP as acceptor"/>
    <property type="evidence" value="ECO:0007669"/>
    <property type="project" value="InterPro"/>
</dbReference>
<dbReference type="PIRSF" id="PIRSF500136">
    <property type="entry name" value="UDP_ManNAc_DH"/>
    <property type="match status" value="1"/>
</dbReference>
<dbReference type="SUPFAM" id="SSF48179">
    <property type="entry name" value="6-phosphogluconate dehydrogenase C-terminal domain-like"/>
    <property type="match status" value="1"/>
</dbReference>
<evidence type="ECO:0000256" key="1">
    <source>
        <dbReference type="ARBA" id="ARBA00006601"/>
    </source>
</evidence>
<keyword evidence="3" id="KW-0520">NAD</keyword>
<protein>
    <submittedName>
        <fullName evidence="7">UDP-N-acetyl-D-mannosaminuronic acid dehydrogenase</fullName>
    </submittedName>
</protein>
<evidence type="ECO:0000313" key="7">
    <source>
        <dbReference type="EMBL" id="TWH65118.1"/>
    </source>
</evidence>
<gene>
    <name evidence="7" type="ORF">JD77_00053</name>
</gene>
<dbReference type="InterPro" id="IPR017476">
    <property type="entry name" value="UDP-Glc/GDP-Man"/>
</dbReference>
<dbReference type="NCBIfam" id="TIGR03026">
    <property type="entry name" value="NDP-sugDHase"/>
    <property type="match status" value="1"/>
</dbReference>
<dbReference type="GO" id="GO:0016616">
    <property type="term" value="F:oxidoreductase activity, acting on the CH-OH group of donors, NAD or NADP as acceptor"/>
    <property type="evidence" value="ECO:0007669"/>
    <property type="project" value="InterPro"/>
</dbReference>
<evidence type="ECO:0000256" key="3">
    <source>
        <dbReference type="ARBA" id="ARBA00023027"/>
    </source>
</evidence>
<dbReference type="GO" id="GO:0051287">
    <property type="term" value="F:NAD binding"/>
    <property type="evidence" value="ECO:0007669"/>
    <property type="project" value="InterPro"/>
</dbReference>
<evidence type="ECO:0000256" key="5">
    <source>
        <dbReference type="SAM" id="Phobius"/>
    </source>
</evidence>
<dbReference type="EMBL" id="VLKE01000001">
    <property type="protein sequence ID" value="TWH65118.1"/>
    <property type="molecule type" value="Genomic_DNA"/>
</dbReference>
<evidence type="ECO:0000256" key="2">
    <source>
        <dbReference type="ARBA" id="ARBA00023002"/>
    </source>
</evidence>
<keyword evidence="5" id="KW-1133">Transmembrane helix</keyword>
<dbReference type="InterPro" id="IPR028359">
    <property type="entry name" value="UDP_ManNAc/GlcNAc_DH"/>
</dbReference>
<name>A0A562I342_MICOL</name>
<comment type="similarity">
    <text evidence="1 4">Belongs to the UDP-glucose/GDP-mannose dehydrogenase family.</text>
</comment>
<dbReference type="AlphaFoldDB" id="A0A562I342"/>
<comment type="caution">
    <text evidence="7">The sequence shown here is derived from an EMBL/GenBank/DDBJ whole genome shotgun (WGS) entry which is preliminary data.</text>
</comment>
<evidence type="ECO:0000313" key="8">
    <source>
        <dbReference type="Proteomes" id="UP000319825"/>
    </source>
</evidence>
<sequence length="450" mass="47237">MRFFTDRRPLRVAVVGFGHVGACLGVTLAGRGMTVTGIDTDAALVAELRAGRCRLREPGLAEVLAALRDSPRLRLSTGYGAVADADVVVLTVGTPLGDAGAVVADHLEQSCRALAPRLRAGQLVVVKSTVPPGTTRRVLAPLLEGGGLRQGRDFGLAYCPERLAEGTALRDLRELPVVVGGLDADSAAAAVAFWKEALDVPVHVVPDAETAEIVKLATNWWIDVNIAVANELARFCAAYDTDVLEVVGAANALPKGTGRVNLLLPGVGVGGSCLTKDPWIAWRAADAHGVELETVATARRVNDAMPARCGALIAAELARLGSDPAASTVAVLGLAYKNDTGDLRHTPVRGVVDTLRSAGAAIRLHDPLADPDEVRACFGQRPVPTLDEAVTGADCVAVLAGHRQYRELDYVALRDRVAMPCLVFDGRLHLPPPTIADLLGLGYAYRGVGR</sequence>
<feature type="transmembrane region" description="Helical" evidence="5">
    <location>
        <begin position="12"/>
        <end position="30"/>
    </location>
</feature>
<keyword evidence="8" id="KW-1185">Reference proteome</keyword>
<keyword evidence="2" id="KW-0560">Oxidoreductase</keyword>
<dbReference type="InterPro" id="IPR036220">
    <property type="entry name" value="UDP-Glc/GDP-Man_DH_C_sf"/>
</dbReference>
<dbReference type="InterPro" id="IPR014026">
    <property type="entry name" value="UDP-Glc/GDP-Man_DH_dimer"/>
</dbReference>
<dbReference type="Proteomes" id="UP000319825">
    <property type="component" value="Unassembled WGS sequence"/>
</dbReference>
<dbReference type="RefSeq" id="WP_145772522.1">
    <property type="nucleotide sequence ID" value="NZ_BAAATQ010000124.1"/>
</dbReference>
<dbReference type="SUPFAM" id="SSF52413">
    <property type="entry name" value="UDP-glucose/GDP-mannose dehydrogenase C-terminal domain"/>
    <property type="match status" value="1"/>
</dbReference>
<reference evidence="7 8" key="1">
    <citation type="submission" date="2019-07" db="EMBL/GenBank/DDBJ databases">
        <title>R&amp;d 2014.</title>
        <authorList>
            <person name="Klenk H.-P."/>
        </authorList>
    </citation>
    <scope>NUCLEOTIDE SEQUENCE [LARGE SCALE GENOMIC DNA]</scope>
    <source>
        <strain evidence="7 8">DSM 43868</strain>
    </source>
</reference>
<dbReference type="SUPFAM" id="SSF51735">
    <property type="entry name" value="NAD(P)-binding Rossmann-fold domains"/>
    <property type="match status" value="1"/>
</dbReference>
<dbReference type="Pfam" id="PF00984">
    <property type="entry name" value="UDPG_MGDP_dh"/>
    <property type="match status" value="1"/>
</dbReference>
<evidence type="ECO:0000259" key="6">
    <source>
        <dbReference type="SMART" id="SM00984"/>
    </source>
</evidence>
<dbReference type="GO" id="GO:0000271">
    <property type="term" value="P:polysaccharide biosynthetic process"/>
    <property type="evidence" value="ECO:0007669"/>
    <property type="project" value="InterPro"/>
</dbReference>
<organism evidence="7 8">
    <name type="scientific">Micromonospora olivasterospora</name>
    <dbReference type="NCBI Taxonomy" id="1880"/>
    <lineage>
        <taxon>Bacteria</taxon>
        <taxon>Bacillati</taxon>
        <taxon>Actinomycetota</taxon>
        <taxon>Actinomycetes</taxon>
        <taxon>Micromonosporales</taxon>
        <taxon>Micromonosporaceae</taxon>
        <taxon>Micromonospora</taxon>
    </lineage>
</organism>
<dbReference type="SMART" id="SM00984">
    <property type="entry name" value="UDPG_MGDP_dh_C"/>
    <property type="match status" value="1"/>
</dbReference>
<dbReference type="PANTHER" id="PTHR43491:SF2">
    <property type="entry name" value="UDP-N-ACETYL-D-MANNOSAMINE DEHYDROGENASE"/>
    <property type="match status" value="1"/>
</dbReference>
<feature type="domain" description="UDP-glucose/GDP-mannose dehydrogenase C-terminal" evidence="6">
    <location>
        <begin position="330"/>
        <end position="432"/>
    </location>
</feature>
<dbReference type="InterPro" id="IPR001732">
    <property type="entry name" value="UDP-Glc/GDP-Man_DH_N"/>
</dbReference>
<keyword evidence="5" id="KW-0812">Transmembrane</keyword>